<sequence>ANVFVLVALYTERQLSKGSFSERVGCLIHCVNMAVLITFPAAVVLLLPSVTPGKVTPAPP</sequence>
<reference evidence="2" key="2">
    <citation type="submission" date="2004-02" db="EMBL/GenBank/DDBJ databases">
        <authorList>
            <consortium name="Genoscope"/>
            <consortium name="Whitehead Institute Centre for Genome Research"/>
        </authorList>
    </citation>
    <scope>NUCLEOTIDE SEQUENCE</scope>
</reference>
<gene>
    <name evidence="2" type="ORF">GSTENG00002228001</name>
</gene>
<accession>Q4TEI8</accession>
<organism evidence="2">
    <name type="scientific">Tetraodon nigroviridis</name>
    <name type="common">Spotted green pufferfish</name>
    <name type="synonym">Chelonodon nigroviridis</name>
    <dbReference type="NCBI Taxonomy" id="99883"/>
    <lineage>
        <taxon>Eukaryota</taxon>
        <taxon>Metazoa</taxon>
        <taxon>Chordata</taxon>
        <taxon>Craniata</taxon>
        <taxon>Vertebrata</taxon>
        <taxon>Euteleostomi</taxon>
        <taxon>Actinopterygii</taxon>
        <taxon>Neopterygii</taxon>
        <taxon>Teleostei</taxon>
        <taxon>Neoteleostei</taxon>
        <taxon>Acanthomorphata</taxon>
        <taxon>Eupercaria</taxon>
        <taxon>Tetraodontiformes</taxon>
        <taxon>Tetradontoidea</taxon>
        <taxon>Tetraodontidae</taxon>
        <taxon>Tetraodon</taxon>
    </lineage>
</organism>
<feature type="transmembrane region" description="Helical" evidence="1">
    <location>
        <begin position="24"/>
        <end position="47"/>
    </location>
</feature>
<feature type="non-terminal residue" evidence="2">
    <location>
        <position position="60"/>
    </location>
</feature>
<evidence type="ECO:0000256" key="1">
    <source>
        <dbReference type="SAM" id="Phobius"/>
    </source>
</evidence>
<evidence type="ECO:0000313" key="2">
    <source>
        <dbReference type="EMBL" id="CAF88694.1"/>
    </source>
</evidence>
<keyword evidence="1" id="KW-0812">Transmembrane</keyword>
<dbReference type="EMBL" id="CAAE01005350">
    <property type="protein sequence ID" value="CAF88694.1"/>
    <property type="molecule type" value="Genomic_DNA"/>
</dbReference>
<dbReference type="AlphaFoldDB" id="Q4TEI8"/>
<comment type="caution">
    <text evidence="2">The sequence shown here is derived from an EMBL/GenBank/DDBJ whole genome shotgun (WGS) entry which is preliminary data.</text>
</comment>
<dbReference type="KEGG" id="tng:GSTEN00002228G001"/>
<keyword evidence="1" id="KW-1133">Transmembrane helix</keyword>
<dbReference type="OrthoDB" id="10039049at2759"/>
<keyword evidence="1" id="KW-0472">Membrane</keyword>
<reference evidence="2" key="1">
    <citation type="journal article" date="2004" name="Nature">
        <title>Genome duplication in the teleost fish Tetraodon nigroviridis reveals the early vertebrate proto-karyotype.</title>
        <authorList>
            <person name="Jaillon O."/>
            <person name="Aury J.-M."/>
            <person name="Brunet F."/>
            <person name="Petit J.-L."/>
            <person name="Stange-Thomann N."/>
            <person name="Mauceli E."/>
            <person name="Bouneau L."/>
            <person name="Fischer C."/>
            <person name="Ozouf-Costaz C."/>
            <person name="Bernot A."/>
            <person name="Nicaud S."/>
            <person name="Jaffe D."/>
            <person name="Fisher S."/>
            <person name="Lutfalla G."/>
            <person name="Dossat C."/>
            <person name="Segurens B."/>
            <person name="Dasilva C."/>
            <person name="Salanoubat M."/>
            <person name="Levy M."/>
            <person name="Boudet N."/>
            <person name="Castellano S."/>
            <person name="Anthouard V."/>
            <person name="Jubin C."/>
            <person name="Castelli V."/>
            <person name="Katinka M."/>
            <person name="Vacherie B."/>
            <person name="Biemont C."/>
            <person name="Skalli Z."/>
            <person name="Cattolico L."/>
            <person name="Poulain J."/>
            <person name="De Berardinis V."/>
            <person name="Cruaud C."/>
            <person name="Duprat S."/>
            <person name="Brottier P."/>
            <person name="Coutanceau J.-P."/>
            <person name="Gouzy J."/>
            <person name="Parra G."/>
            <person name="Lardier G."/>
            <person name="Chapple C."/>
            <person name="McKernan K.J."/>
            <person name="McEwan P."/>
            <person name="Bosak S."/>
            <person name="Kellis M."/>
            <person name="Volff J.-N."/>
            <person name="Guigo R."/>
            <person name="Zody M.C."/>
            <person name="Mesirov J."/>
            <person name="Lindblad-Toh K."/>
            <person name="Birren B."/>
            <person name="Nusbaum C."/>
            <person name="Kahn D."/>
            <person name="Robinson-Rechavi M."/>
            <person name="Laudet V."/>
            <person name="Schachter V."/>
            <person name="Quetier F."/>
            <person name="Saurin W."/>
            <person name="Scarpelli C."/>
            <person name="Wincker P."/>
            <person name="Lander E.S."/>
            <person name="Weissenbach J."/>
            <person name="Roest Crollius H."/>
        </authorList>
    </citation>
    <scope>NUCLEOTIDE SEQUENCE [LARGE SCALE GENOMIC DNA]</scope>
</reference>
<name>Q4TEI8_TETNG</name>
<protein>
    <submittedName>
        <fullName evidence="2">(spotted green pufferfish) hypothetical protein</fullName>
    </submittedName>
</protein>
<proteinExistence type="predicted"/>